<organism evidence="2 3">
    <name type="scientific">Actinomyces oris</name>
    <dbReference type="NCBI Taxonomy" id="544580"/>
    <lineage>
        <taxon>Bacteria</taxon>
        <taxon>Bacillati</taxon>
        <taxon>Actinomycetota</taxon>
        <taxon>Actinomycetes</taxon>
        <taxon>Actinomycetales</taxon>
        <taxon>Actinomycetaceae</taxon>
        <taxon>Actinomyces</taxon>
    </lineage>
</organism>
<dbReference type="EMBL" id="MSGO01000059">
    <property type="protein sequence ID" value="OLL13833.1"/>
    <property type="molecule type" value="Genomic_DNA"/>
</dbReference>
<name>A0A1Q8HY99_9ACTO</name>
<accession>A0A1Q8HY99</accession>
<dbReference type="InterPro" id="IPR025675">
    <property type="entry name" value="Imm5"/>
</dbReference>
<evidence type="ECO:0000313" key="2">
    <source>
        <dbReference type="EMBL" id="OLL13833.1"/>
    </source>
</evidence>
<feature type="domain" description="Immunity protein Imm5" evidence="1">
    <location>
        <begin position="23"/>
        <end position="203"/>
    </location>
</feature>
<evidence type="ECO:0000259" key="1">
    <source>
        <dbReference type="Pfam" id="PF14423"/>
    </source>
</evidence>
<sequence length="208" mass="23733">MIDVGAVRAEVEAARAELLDEEDNPKAILSLGTRKRVWRAMIDPDDPDASYRRRIELKMACVRRVQHYWEQYYPGDQRVSQMLDLAQSLIDGQETNTRKALKQAKKFRKDVWTDDSDWSEEDERATYAAYGSVFMVVSACSRDPYDDTTGPETNDSDLLPDTIETSYSCACAETGAANIIRVHQTDVPARRAFWLWYLDEAIPTVLAN</sequence>
<dbReference type="AlphaFoldDB" id="A0A1Q8HY99"/>
<dbReference type="RefSeq" id="WP_075250188.1">
    <property type="nucleotide sequence ID" value="NZ_MSGO01000059.1"/>
</dbReference>
<comment type="caution">
    <text evidence="2">The sequence shown here is derived from an EMBL/GenBank/DDBJ whole genome shotgun (WGS) entry which is preliminary data.</text>
</comment>
<dbReference type="Pfam" id="PF14423">
    <property type="entry name" value="Imm5"/>
    <property type="match status" value="1"/>
</dbReference>
<gene>
    <name evidence="2" type="ORF">BKH32_11725</name>
</gene>
<reference evidence="2 3" key="1">
    <citation type="submission" date="2016-12" db="EMBL/GenBank/DDBJ databases">
        <title>Genomic comparison of strains in the 'Actinomyces naeslundii' group.</title>
        <authorList>
            <person name="Mughal S.R."/>
            <person name="Do T."/>
            <person name="Gilbert S.C."/>
            <person name="Witherden E.A."/>
            <person name="Didelot X."/>
            <person name="Beighton D."/>
        </authorList>
    </citation>
    <scope>NUCLEOTIDE SEQUENCE [LARGE SCALE GENOMIC DNA]</scope>
    <source>
        <strain evidence="2 3">S64C</strain>
    </source>
</reference>
<evidence type="ECO:0000313" key="3">
    <source>
        <dbReference type="Proteomes" id="UP000185736"/>
    </source>
</evidence>
<proteinExistence type="predicted"/>
<protein>
    <recommendedName>
        <fullName evidence="1">Immunity protein Imm5 domain-containing protein</fullName>
    </recommendedName>
</protein>
<dbReference type="Proteomes" id="UP000185736">
    <property type="component" value="Unassembled WGS sequence"/>
</dbReference>